<evidence type="ECO:0000256" key="3">
    <source>
        <dbReference type="SAM" id="MobiDB-lite"/>
    </source>
</evidence>
<dbReference type="CDD" id="cd03801">
    <property type="entry name" value="GT4_PimA-like"/>
    <property type="match status" value="1"/>
</dbReference>
<keyword evidence="2 5" id="KW-0808">Transferase</keyword>
<dbReference type="InterPro" id="IPR028098">
    <property type="entry name" value="Glyco_trans_4-like_N"/>
</dbReference>
<dbReference type="Proteomes" id="UP000449906">
    <property type="component" value="Unassembled WGS sequence"/>
</dbReference>
<dbReference type="PANTHER" id="PTHR45947:SF3">
    <property type="entry name" value="SULFOQUINOVOSYL TRANSFERASE SQD2"/>
    <property type="match status" value="1"/>
</dbReference>
<dbReference type="Gene3D" id="3.40.50.2000">
    <property type="entry name" value="Glycogen Phosphorylase B"/>
    <property type="match status" value="2"/>
</dbReference>
<feature type="region of interest" description="Disordered" evidence="3">
    <location>
        <begin position="30"/>
        <end position="51"/>
    </location>
</feature>
<accession>A0A7J5DTY4</accession>
<evidence type="ECO:0000256" key="1">
    <source>
        <dbReference type="ARBA" id="ARBA00022676"/>
    </source>
</evidence>
<evidence type="ECO:0000259" key="4">
    <source>
        <dbReference type="Pfam" id="PF13579"/>
    </source>
</evidence>
<dbReference type="InterPro" id="IPR050194">
    <property type="entry name" value="Glycosyltransferase_grp1"/>
</dbReference>
<name>A0A7J5DTY4_NOCSI</name>
<reference evidence="5 6" key="1">
    <citation type="submission" date="2019-09" db="EMBL/GenBank/DDBJ databases">
        <title>Pimelobacter sp. isolated from Paulinella.</title>
        <authorList>
            <person name="Jeong S.E."/>
        </authorList>
    </citation>
    <scope>NUCLEOTIDE SEQUENCE [LARGE SCALE GENOMIC DNA]</scope>
    <source>
        <strain evidence="5 6">Pch-N</strain>
    </source>
</reference>
<keyword evidence="1" id="KW-0328">Glycosyltransferase</keyword>
<dbReference type="GO" id="GO:1901137">
    <property type="term" value="P:carbohydrate derivative biosynthetic process"/>
    <property type="evidence" value="ECO:0007669"/>
    <property type="project" value="UniProtKB-ARBA"/>
</dbReference>
<sequence>MVGGLAGACQRLARLHRPEHRQRRLALLDDPPRRRRGLHRDRPEHGARQRLRRLEHPVEGLRRGVRAALTRQDGVVRIAIAYDCLYPWTLGGGERQYRAFAEELASRGHTVTYLTRRQWDRTTAPAVDGVRVVAIAGPAELYDDAGARRLGPALGYALALLGHLLRARRRYDVVLVSALPATNVPAARLALLGSRALLVSDWLEVWSRARWRAYSGPVLGRLAWWAQWLAAALSPVATCHSALSGRRLATSGLRSLLVVSPGLVFPDDHGAPRLAVPEAEAGPEAGATRVVYVGRHIPDKQVTALPAALAHARTRLPGLTATIYGDGPARPAVLREIERCGLSAVVSAPGFVAREALDAAVRDAAVLVNPSAREGYGLVVVEANAVGTPVVLVDGPDNAAVELVDDGVNGVVAASTDPVALGEAIVRAVEGGAALRASAYERYRELARTGSIAATVDGILDAVAERGVRG</sequence>
<feature type="compositionally biased region" description="Basic and acidic residues" evidence="3">
    <location>
        <begin position="40"/>
        <end position="51"/>
    </location>
</feature>
<evidence type="ECO:0000313" key="5">
    <source>
        <dbReference type="EMBL" id="KAB2808794.1"/>
    </source>
</evidence>
<dbReference type="EMBL" id="WBVM01000002">
    <property type="protein sequence ID" value="KAB2808794.1"/>
    <property type="molecule type" value="Genomic_DNA"/>
</dbReference>
<evidence type="ECO:0000313" key="6">
    <source>
        <dbReference type="Proteomes" id="UP000449906"/>
    </source>
</evidence>
<dbReference type="AlphaFoldDB" id="A0A7J5DTY4"/>
<dbReference type="PANTHER" id="PTHR45947">
    <property type="entry name" value="SULFOQUINOVOSYL TRANSFERASE SQD2"/>
    <property type="match status" value="1"/>
</dbReference>
<dbReference type="SUPFAM" id="SSF53756">
    <property type="entry name" value="UDP-Glycosyltransferase/glycogen phosphorylase"/>
    <property type="match status" value="1"/>
</dbReference>
<proteinExistence type="predicted"/>
<evidence type="ECO:0000256" key="2">
    <source>
        <dbReference type="ARBA" id="ARBA00022679"/>
    </source>
</evidence>
<dbReference type="Pfam" id="PF13579">
    <property type="entry name" value="Glyco_trans_4_4"/>
    <property type="match status" value="1"/>
</dbReference>
<dbReference type="GO" id="GO:0016757">
    <property type="term" value="F:glycosyltransferase activity"/>
    <property type="evidence" value="ECO:0007669"/>
    <property type="project" value="UniProtKB-KW"/>
</dbReference>
<dbReference type="Pfam" id="PF13692">
    <property type="entry name" value="Glyco_trans_1_4"/>
    <property type="match status" value="1"/>
</dbReference>
<feature type="domain" description="Glycosyltransferase subfamily 4-like N-terminal" evidence="4">
    <location>
        <begin position="91"/>
        <end position="242"/>
    </location>
</feature>
<organism evidence="5 6">
    <name type="scientific">Nocardioides simplex</name>
    <name type="common">Arthrobacter simplex</name>
    <dbReference type="NCBI Taxonomy" id="2045"/>
    <lineage>
        <taxon>Bacteria</taxon>
        <taxon>Bacillati</taxon>
        <taxon>Actinomycetota</taxon>
        <taxon>Actinomycetes</taxon>
        <taxon>Propionibacteriales</taxon>
        <taxon>Nocardioidaceae</taxon>
        <taxon>Pimelobacter</taxon>
    </lineage>
</organism>
<comment type="caution">
    <text evidence="5">The sequence shown here is derived from an EMBL/GenBank/DDBJ whole genome shotgun (WGS) entry which is preliminary data.</text>
</comment>
<gene>
    <name evidence="5" type="ORF">F9L07_16985</name>
</gene>
<protein>
    <submittedName>
        <fullName evidence="5">Glycosyltransferase</fullName>
    </submittedName>
</protein>